<dbReference type="InterPro" id="IPR011989">
    <property type="entry name" value="ARM-like"/>
</dbReference>
<comment type="similarity">
    <text evidence="1">Belongs to the nuclear import and ribosome assembly adapter family.</text>
</comment>
<comment type="caution">
    <text evidence="2">The sequence shown here is derived from an EMBL/GenBank/DDBJ whole genome shotgun (WGS) entry which is preliminary data.</text>
</comment>
<proteinExistence type="inferred from homology"/>
<dbReference type="InterPro" id="IPR016024">
    <property type="entry name" value="ARM-type_fold"/>
</dbReference>
<organism evidence="2 3">
    <name type="scientific">Ranitomeya imitator</name>
    <name type="common">mimic poison frog</name>
    <dbReference type="NCBI Taxonomy" id="111125"/>
    <lineage>
        <taxon>Eukaryota</taxon>
        <taxon>Metazoa</taxon>
        <taxon>Chordata</taxon>
        <taxon>Craniata</taxon>
        <taxon>Vertebrata</taxon>
        <taxon>Euteleostomi</taxon>
        <taxon>Amphibia</taxon>
        <taxon>Batrachia</taxon>
        <taxon>Anura</taxon>
        <taxon>Neobatrachia</taxon>
        <taxon>Hyloidea</taxon>
        <taxon>Dendrobatidae</taxon>
        <taxon>Dendrobatinae</taxon>
        <taxon>Ranitomeya</taxon>
    </lineage>
</organism>
<accession>A0ABN9MJZ4</accession>
<sequence>MGKSRARRFKPVGFTPTAAVKAAAAGDEGSAGSFHAEDLLQKLQSPSPEVREIACASISKVVQQKQVIPAFLQRDAVRCLGPLLLDKCMSVREMAAGALRNLSTCGGFEVCDAHGDPRQVMGATR</sequence>
<dbReference type="Proteomes" id="UP001176940">
    <property type="component" value="Unassembled WGS sequence"/>
</dbReference>
<evidence type="ECO:0000256" key="1">
    <source>
        <dbReference type="ARBA" id="ARBA00049983"/>
    </source>
</evidence>
<dbReference type="Pfam" id="PF13513">
    <property type="entry name" value="HEAT_EZ"/>
    <property type="match status" value="1"/>
</dbReference>
<dbReference type="PANTHER" id="PTHR13347">
    <property type="entry name" value="HEAT REPEAT-CONTAINING PROTEIN 3"/>
    <property type="match status" value="1"/>
</dbReference>
<reference evidence="2" key="1">
    <citation type="submission" date="2023-07" db="EMBL/GenBank/DDBJ databases">
        <authorList>
            <person name="Stuckert A."/>
        </authorList>
    </citation>
    <scope>NUCLEOTIDE SEQUENCE</scope>
</reference>
<evidence type="ECO:0000313" key="3">
    <source>
        <dbReference type="Proteomes" id="UP001176940"/>
    </source>
</evidence>
<dbReference type="PANTHER" id="PTHR13347:SF1">
    <property type="entry name" value="HEAT REPEAT-CONTAINING PROTEIN 3"/>
    <property type="match status" value="1"/>
</dbReference>
<name>A0ABN9MJZ4_9NEOB</name>
<keyword evidence="3" id="KW-1185">Reference proteome</keyword>
<dbReference type="SUPFAM" id="SSF48371">
    <property type="entry name" value="ARM repeat"/>
    <property type="match status" value="1"/>
</dbReference>
<dbReference type="EMBL" id="CAUEEQ010078036">
    <property type="protein sequence ID" value="CAJ0967094.1"/>
    <property type="molecule type" value="Genomic_DNA"/>
</dbReference>
<dbReference type="InterPro" id="IPR052616">
    <property type="entry name" value="SYO1-like"/>
</dbReference>
<gene>
    <name evidence="2" type="ORF">RIMI_LOCUS21943366</name>
</gene>
<dbReference type="Gene3D" id="1.25.10.10">
    <property type="entry name" value="Leucine-rich Repeat Variant"/>
    <property type="match status" value="1"/>
</dbReference>
<protein>
    <submittedName>
        <fullName evidence="2">Uncharacterized protein</fullName>
    </submittedName>
</protein>
<evidence type="ECO:0000313" key="2">
    <source>
        <dbReference type="EMBL" id="CAJ0967094.1"/>
    </source>
</evidence>